<sequence>MSRTQESLSRQKVSKSLQFGTGQATTCTSSANSSYQDFSSWKQPVPAYLPGFLSPIQSQPSLLLSAFPNQNMASPRSAHAFLPGVTSTPRSSDVQEKSQVQLKIQYPSKNVNKSLTGSYQSTGKALAHGVPSQIAGAVMNCHSVRKHIVEKVLKIVNKEVAELCSTRKPSILRKIEKEDLEKFDLHLAITGSILLKRRNKDISAAASVIGILLKSKSVEATLGRLNRLKVTNSNSQILYTLDKLGGDHDALLLKARNIISQENSKAIEIQEKHKNILMQHESHQTCTAECRQEQTKVRMEEYEFKKAAHPRFVISFDNLDFQLQ</sequence>
<reference evidence="1 2" key="1">
    <citation type="submission" date="2022-05" db="EMBL/GenBank/DDBJ databases">
        <authorList>
            <consortium name="Genoscope - CEA"/>
            <person name="William W."/>
        </authorList>
    </citation>
    <scope>NUCLEOTIDE SEQUENCE [LARGE SCALE GENOMIC DNA]</scope>
</reference>
<gene>
    <name evidence="1" type="ORF">PLOB_00041792</name>
</gene>
<name>A0ABN8PGQ7_9CNID</name>
<evidence type="ECO:0000313" key="2">
    <source>
        <dbReference type="Proteomes" id="UP001159405"/>
    </source>
</evidence>
<proteinExistence type="predicted"/>
<dbReference type="EMBL" id="CALNXK010000066">
    <property type="protein sequence ID" value="CAH3141229.1"/>
    <property type="molecule type" value="Genomic_DNA"/>
</dbReference>
<keyword evidence="2" id="KW-1185">Reference proteome</keyword>
<comment type="caution">
    <text evidence="1">The sequence shown here is derived from an EMBL/GenBank/DDBJ whole genome shotgun (WGS) entry which is preliminary data.</text>
</comment>
<evidence type="ECO:0000313" key="1">
    <source>
        <dbReference type="EMBL" id="CAH3141229.1"/>
    </source>
</evidence>
<dbReference type="Proteomes" id="UP001159405">
    <property type="component" value="Unassembled WGS sequence"/>
</dbReference>
<protein>
    <submittedName>
        <fullName evidence="1">Uncharacterized protein</fullName>
    </submittedName>
</protein>
<organism evidence="1 2">
    <name type="scientific">Porites lobata</name>
    <dbReference type="NCBI Taxonomy" id="104759"/>
    <lineage>
        <taxon>Eukaryota</taxon>
        <taxon>Metazoa</taxon>
        <taxon>Cnidaria</taxon>
        <taxon>Anthozoa</taxon>
        <taxon>Hexacorallia</taxon>
        <taxon>Scleractinia</taxon>
        <taxon>Fungiina</taxon>
        <taxon>Poritidae</taxon>
        <taxon>Porites</taxon>
    </lineage>
</organism>
<accession>A0ABN8PGQ7</accession>